<dbReference type="Proteomes" id="UP000831537">
    <property type="component" value="Chromosome"/>
</dbReference>
<reference evidence="1 2" key="1">
    <citation type="submission" date="2022-04" db="EMBL/GenBank/DDBJ databases">
        <title>Gracilibacillus sp. isolated from saltern.</title>
        <authorList>
            <person name="Won M."/>
            <person name="Lee C.-M."/>
            <person name="Woen H.-Y."/>
            <person name="Kwon S.-W."/>
        </authorList>
    </citation>
    <scope>NUCLEOTIDE SEQUENCE [LARGE SCALE GENOMIC DNA]</scope>
    <source>
        <strain evidence="1 2">SSPM10-3</strain>
    </source>
</reference>
<name>A0ABY4GGN9_9BACI</name>
<protein>
    <submittedName>
        <fullName evidence="1">Uncharacterized protein</fullName>
    </submittedName>
</protein>
<organism evidence="1 2">
    <name type="scientific">Gracilibacillus salinarum</name>
    <dbReference type="NCBI Taxonomy" id="2932255"/>
    <lineage>
        <taxon>Bacteria</taxon>
        <taxon>Bacillati</taxon>
        <taxon>Bacillota</taxon>
        <taxon>Bacilli</taxon>
        <taxon>Bacillales</taxon>
        <taxon>Bacillaceae</taxon>
        <taxon>Gracilibacillus</taxon>
    </lineage>
</organism>
<dbReference type="RefSeq" id="WP_244740268.1">
    <property type="nucleotide sequence ID" value="NZ_CP095071.1"/>
</dbReference>
<evidence type="ECO:0000313" key="1">
    <source>
        <dbReference type="EMBL" id="UOQ83404.1"/>
    </source>
</evidence>
<evidence type="ECO:0000313" key="2">
    <source>
        <dbReference type="Proteomes" id="UP000831537"/>
    </source>
</evidence>
<proteinExistence type="predicted"/>
<sequence>MNDSTYLQHASLVIEAITIQGGIIDRSMKIAGTNMKELPLSHLENDEQEKLKKGMEFNEVFVMPKDVFDDLVANPLLDVLDVPTNCMILLN</sequence>
<accession>A0ABY4GGN9</accession>
<gene>
    <name evidence="1" type="ORF">MUN87_11580</name>
</gene>
<dbReference type="EMBL" id="CP095071">
    <property type="protein sequence ID" value="UOQ83404.1"/>
    <property type="molecule type" value="Genomic_DNA"/>
</dbReference>
<keyword evidence="2" id="KW-1185">Reference proteome</keyword>